<evidence type="ECO:0000313" key="1">
    <source>
        <dbReference type="EMBL" id="MXV15668.1"/>
    </source>
</evidence>
<accession>A0A7K1XXW3</accession>
<sequence length="288" mass="33154">MAQHTDAAKYRTQLNLYQDSLVIYGNKIINDASGPERLNSSYAFAKLLVRALKTPNSFNYSFDSLKTISIQYPPDRKFRIFSWYVMFDDGSYRYYGAVQMNNPDGKLLMHGLVDYTPAIKNPKDTVTDNSKWYGAQYYSIIPVYSARVPYYLLLGWKGNTVKSTRKVIEVLSFKDNKPVFGMPVFDGDKDNVNSKRIIFEYSRKATMLLKWQPATSTVVFDHLAPMDDRMKGAFDTYGPDMSYDAFRLANGRWRLQSDLRLTNPPSAKDELFNDPKLPGTIKNIQRKL</sequence>
<comment type="caution">
    <text evidence="1">The sequence shown here is derived from an EMBL/GenBank/DDBJ whole genome shotgun (WGS) entry which is preliminary data.</text>
</comment>
<name>A0A7K1XXW3_9SPHI</name>
<evidence type="ECO:0000313" key="2">
    <source>
        <dbReference type="Proteomes" id="UP000451233"/>
    </source>
</evidence>
<dbReference type="EMBL" id="WVHS01000002">
    <property type="protein sequence ID" value="MXV15668.1"/>
    <property type="molecule type" value="Genomic_DNA"/>
</dbReference>
<dbReference type="RefSeq" id="WP_160906646.1">
    <property type="nucleotide sequence ID" value="NZ_WVHS01000002.1"/>
</dbReference>
<protein>
    <submittedName>
        <fullName evidence="1">Uncharacterized protein</fullName>
    </submittedName>
</protein>
<reference evidence="1 2" key="1">
    <citation type="submission" date="2019-11" db="EMBL/GenBank/DDBJ databases">
        <title>Pedobacter sp. HMF7056 Genome sequencing and assembly.</title>
        <authorList>
            <person name="Kang H."/>
            <person name="Kim H."/>
            <person name="Joh K."/>
        </authorList>
    </citation>
    <scope>NUCLEOTIDE SEQUENCE [LARGE SCALE GENOMIC DNA]</scope>
    <source>
        <strain evidence="1 2">HMF7056</strain>
    </source>
</reference>
<organism evidence="1 2">
    <name type="scientific">Hufsiella ginkgonis</name>
    <dbReference type="NCBI Taxonomy" id="2695274"/>
    <lineage>
        <taxon>Bacteria</taxon>
        <taxon>Pseudomonadati</taxon>
        <taxon>Bacteroidota</taxon>
        <taxon>Sphingobacteriia</taxon>
        <taxon>Sphingobacteriales</taxon>
        <taxon>Sphingobacteriaceae</taxon>
        <taxon>Hufsiella</taxon>
    </lineage>
</organism>
<gene>
    <name evidence="1" type="ORF">GS398_10160</name>
</gene>
<proteinExistence type="predicted"/>
<keyword evidence="2" id="KW-1185">Reference proteome</keyword>
<dbReference type="Proteomes" id="UP000451233">
    <property type="component" value="Unassembled WGS sequence"/>
</dbReference>
<dbReference type="AlphaFoldDB" id="A0A7K1XXW3"/>